<sequence length="229" mass="25705">MNIIRAGILIVTIVCAVFILSYYYKYKSMSNALPMPSSVVDVASLLAASPGSMEEVSVGRKDAPVTIVEYISMTCGYCAEFHNTTFKKIEDKYIKTGKVRYILREFPLDPVAKAAIMLARCAEQRSKGGYLGFVSMLLKRQNDWIMSDNIRDSLMNMAKFAGFSQNDFDSCVHNQRILDDINAEQKRASSMFGVYSTPSFFIGGNLYLGAMPEDVLFKIIDQMLQNNKQ</sequence>
<dbReference type="Pfam" id="PF13462">
    <property type="entry name" value="Thioredoxin_4"/>
    <property type="match status" value="1"/>
</dbReference>
<dbReference type="AlphaFoldDB" id="A0A937DLT6"/>
<comment type="function">
    <text evidence="1">May be required for disulfide bond formation in some proteins.</text>
</comment>
<dbReference type="Gene3D" id="3.40.30.10">
    <property type="entry name" value="Glutaredoxin"/>
    <property type="match status" value="1"/>
</dbReference>
<evidence type="ECO:0000313" key="5">
    <source>
        <dbReference type="EMBL" id="MBL0848772.1"/>
    </source>
</evidence>
<keyword evidence="3" id="KW-0812">Transmembrane</keyword>
<proteinExistence type="inferred from homology"/>
<comment type="caution">
    <text evidence="5">The sequence shown here is derived from an EMBL/GenBank/DDBJ whole genome shotgun (WGS) entry which is preliminary data.</text>
</comment>
<dbReference type="SUPFAM" id="SSF52833">
    <property type="entry name" value="Thioredoxin-like"/>
    <property type="match status" value="1"/>
</dbReference>
<dbReference type="EMBL" id="SEOL01000002">
    <property type="protein sequence ID" value="MBL0848772.1"/>
    <property type="molecule type" value="Genomic_DNA"/>
</dbReference>
<dbReference type="PANTHER" id="PTHR13887">
    <property type="entry name" value="GLUTATHIONE S-TRANSFERASE KAPPA"/>
    <property type="match status" value="1"/>
</dbReference>
<name>A0A937DLT6_9HYPH</name>
<accession>A0A937DLT6</accession>
<gene>
    <name evidence="5" type="ORF">EU981_01520</name>
</gene>
<dbReference type="PANTHER" id="PTHR13887:SF56">
    <property type="entry name" value="THIOREDOXIN-LIKE REDUCTASE RV2466C"/>
    <property type="match status" value="1"/>
</dbReference>
<dbReference type="PROSITE" id="PS51352">
    <property type="entry name" value="THIOREDOXIN_2"/>
    <property type="match status" value="1"/>
</dbReference>
<feature type="domain" description="Thioredoxin" evidence="4">
    <location>
        <begin position="34"/>
        <end position="225"/>
    </location>
</feature>
<keyword evidence="3" id="KW-1133">Transmembrane helix</keyword>
<evidence type="ECO:0000256" key="2">
    <source>
        <dbReference type="ARBA" id="ARBA00005791"/>
    </source>
</evidence>
<reference evidence="5" key="1">
    <citation type="submission" date="2019-02" db="EMBL/GenBank/DDBJ databases">
        <title>A novel Candidatus Liberibacter species associated with the New Zealand native fuchsia psyllid, Ctenarytaina fuchsiae.</title>
        <authorList>
            <person name="Thompson S.M."/>
            <person name="Jorgensen N."/>
            <person name="David C."/>
            <person name="Bulman S.R."/>
            <person name="Smith G.R."/>
        </authorList>
    </citation>
    <scope>NUCLEOTIDE SEQUENCE</scope>
    <source>
        <strain evidence="5">Oxford</strain>
    </source>
</reference>
<dbReference type="InterPro" id="IPR036249">
    <property type="entry name" value="Thioredoxin-like_sf"/>
</dbReference>
<evidence type="ECO:0000256" key="1">
    <source>
        <dbReference type="ARBA" id="ARBA00003565"/>
    </source>
</evidence>
<keyword evidence="3" id="KW-0472">Membrane</keyword>
<dbReference type="InterPro" id="IPR012336">
    <property type="entry name" value="Thioredoxin-like_fold"/>
</dbReference>
<dbReference type="Proteomes" id="UP000736856">
    <property type="component" value="Unassembled WGS sequence"/>
</dbReference>
<feature type="transmembrane region" description="Helical" evidence="3">
    <location>
        <begin position="6"/>
        <end position="24"/>
    </location>
</feature>
<dbReference type="InterPro" id="IPR013766">
    <property type="entry name" value="Thioredoxin_domain"/>
</dbReference>
<evidence type="ECO:0000313" key="6">
    <source>
        <dbReference type="Proteomes" id="UP000736856"/>
    </source>
</evidence>
<comment type="similarity">
    <text evidence="2">Belongs to the thioredoxin family. DsbA subfamily.</text>
</comment>
<evidence type="ECO:0000259" key="4">
    <source>
        <dbReference type="PROSITE" id="PS51352"/>
    </source>
</evidence>
<protein>
    <submittedName>
        <fullName evidence="5">DsbA family protein</fullName>
    </submittedName>
</protein>
<organism evidence="5 6">
    <name type="scientific">Candidatus Liberibacter ctenarytainae</name>
    <dbReference type="NCBI Taxonomy" id="2020335"/>
    <lineage>
        <taxon>Bacteria</taxon>
        <taxon>Pseudomonadati</taxon>
        <taxon>Pseudomonadota</taxon>
        <taxon>Alphaproteobacteria</taxon>
        <taxon>Hyphomicrobiales</taxon>
        <taxon>Rhizobiaceae</taxon>
        <taxon>Liberibacter</taxon>
    </lineage>
</organism>
<evidence type="ECO:0000256" key="3">
    <source>
        <dbReference type="SAM" id="Phobius"/>
    </source>
</evidence>